<sequence length="425" mass="48376">MYITYATFIINNNKIKKKSEQMFSVKDLFDLLSNKETLESSNKRLKIISLQVCSNNKGCTPRSAKGYKDNLVAYIDEKGVTHKLKDANKSEKYVVMFVKATYQLGDVKCSVSIRIPPSGVIKVSIGLSTQTEIKITKNHDKKLDRLNKHLTRDVINVLELVQKIRRTKLVNINAEGYTLLNNDENVKIMNLVELTTAISKRLPLHEFIHVNKDVKMIPKTYLKPIEKGEAPTIGITIRGKVGISGATSIKQIKNNIRDLQFAFDELKNIIRYKNVQPTKSIKKTKEEPVKQCPSRNPPPDENGICPDNMIPKPNNKTKGLCCYKQSLSTSLAKTLIADYANANIPIPKSLQMRLNKYKFASMKLNNHKIPTYNNNKQQFTYDGKKFNCMLLKLNEIRKIAEYLKLNPNGKKADLCKNIMNKLSNK</sequence>
<dbReference type="AlphaFoldDB" id="A0A6C0F6I4"/>
<reference evidence="2" key="1">
    <citation type="journal article" date="2020" name="Nature">
        <title>Giant virus diversity and host interactions through global metagenomics.</title>
        <authorList>
            <person name="Schulz F."/>
            <person name="Roux S."/>
            <person name="Paez-Espino D."/>
            <person name="Jungbluth S."/>
            <person name="Walsh D.A."/>
            <person name="Denef V.J."/>
            <person name="McMahon K.D."/>
            <person name="Konstantinidis K.T."/>
            <person name="Eloe-Fadrosh E.A."/>
            <person name="Kyrpides N.C."/>
            <person name="Woyke T."/>
        </authorList>
    </citation>
    <scope>NUCLEOTIDE SEQUENCE</scope>
    <source>
        <strain evidence="2">GVMAG-S-ERX555967-131</strain>
    </source>
</reference>
<feature type="region of interest" description="Disordered" evidence="1">
    <location>
        <begin position="282"/>
        <end position="305"/>
    </location>
</feature>
<protein>
    <recommendedName>
        <fullName evidence="3">SAP domain-containing protein</fullName>
    </recommendedName>
</protein>
<accession>A0A6C0F6I4</accession>
<proteinExistence type="predicted"/>
<organism evidence="2">
    <name type="scientific">viral metagenome</name>
    <dbReference type="NCBI Taxonomy" id="1070528"/>
    <lineage>
        <taxon>unclassified sequences</taxon>
        <taxon>metagenomes</taxon>
        <taxon>organismal metagenomes</taxon>
    </lineage>
</organism>
<evidence type="ECO:0008006" key="3">
    <source>
        <dbReference type="Google" id="ProtNLM"/>
    </source>
</evidence>
<evidence type="ECO:0000313" key="2">
    <source>
        <dbReference type="EMBL" id="QHT37268.1"/>
    </source>
</evidence>
<dbReference type="EMBL" id="MN738791">
    <property type="protein sequence ID" value="QHT37268.1"/>
    <property type="molecule type" value="Genomic_DNA"/>
</dbReference>
<evidence type="ECO:0000256" key="1">
    <source>
        <dbReference type="SAM" id="MobiDB-lite"/>
    </source>
</evidence>
<name>A0A6C0F6I4_9ZZZZ</name>